<protein>
    <submittedName>
        <fullName evidence="2">UDP-4-amino-4, 6-dideoxy-N-acetyl-beta-L-altrosamine N-acetyltransferase</fullName>
        <ecNumber evidence="2">2.3.1.202</ecNumber>
    </submittedName>
</protein>
<gene>
    <name evidence="2" type="primary">pseH</name>
    <name evidence="2" type="ORF">M5X19_05530</name>
</gene>
<dbReference type="InterPro" id="IPR020036">
    <property type="entry name" value="PseH"/>
</dbReference>
<dbReference type="EMBL" id="JAMDMX010000012">
    <property type="protein sequence ID" value="MCY9692372.1"/>
    <property type="molecule type" value="Genomic_DNA"/>
</dbReference>
<dbReference type="InterPro" id="IPR016181">
    <property type="entry name" value="Acyl_CoA_acyltransferase"/>
</dbReference>
<dbReference type="RefSeq" id="WP_268613966.1">
    <property type="nucleotide sequence ID" value="NZ_JAMDMX010000012.1"/>
</dbReference>
<dbReference type="Gene3D" id="3.40.630.30">
    <property type="match status" value="1"/>
</dbReference>
<dbReference type="SUPFAM" id="SSF55729">
    <property type="entry name" value="Acyl-CoA N-acyltransferases (Nat)"/>
    <property type="match status" value="1"/>
</dbReference>
<keyword evidence="3" id="KW-1185">Reference proteome</keyword>
<keyword evidence="2" id="KW-0808">Transferase</keyword>
<dbReference type="GO" id="GO:0016746">
    <property type="term" value="F:acyltransferase activity"/>
    <property type="evidence" value="ECO:0007669"/>
    <property type="project" value="UniProtKB-KW"/>
</dbReference>
<dbReference type="EC" id="2.3.1.202" evidence="2"/>
<name>A0ABT4G854_9BACL</name>
<evidence type="ECO:0000313" key="2">
    <source>
        <dbReference type="EMBL" id="MCY9692372.1"/>
    </source>
</evidence>
<comment type="caution">
    <text evidence="2">The sequence shown here is derived from an EMBL/GenBank/DDBJ whole genome shotgun (WGS) entry which is preliminary data.</text>
</comment>
<proteinExistence type="predicted"/>
<dbReference type="PANTHER" id="PTHR43415">
    <property type="entry name" value="SPERMIDINE N(1)-ACETYLTRANSFERASE"/>
    <property type="match status" value="1"/>
</dbReference>
<dbReference type="Proteomes" id="UP001527099">
    <property type="component" value="Unassembled WGS sequence"/>
</dbReference>
<keyword evidence="2" id="KW-0012">Acyltransferase</keyword>
<reference evidence="2 3" key="1">
    <citation type="submission" date="2022-05" db="EMBL/GenBank/DDBJ databases">
        <title>Genome Sequencing of Bee-Associated Microbes.</title>
        <authorList>
            <person name="Dunlap C."/>
        </authorList>
    </citation>
    <scope>NUCLEOTIDE SEQUENCE [LARGE SCALE GENOMIC DNA]</scope>
    <source>
        <strain evidence="2 3">NRRL B-14421</strain>
    </source>
</reference>
<organism evidence="2 3">
    <name type="scientific">Paenibacillus alginolyticus</name>
    <dbReference type="NCBI Taxonomy" id="59839"/>
    <lineage>
        <taxon>Bacteria</taxon>
        <taxon>Bacillati</taxon>
        <taxon>Bacillota</taxon>
        <taxon>Bacilli</taxon>
        <taxon>Bacillales</taxon>
        <taxon>Paenibacillaceae</taxon>
        <taxon>Paenibacillus</taxon>
    </lineage>
</organism>
<evidence type="ECO:0000259" key="1">
    <source>
        <dbReference type="PROSITE" id="PS51186"/>
    </source>
</evidence>
<feature type="domain" description="N-acetyltransferase" evidence="1">
    <location>
        <begin position="5"/>
        <end position="165"/>
    </location>
</feature>
<sequence length="171" mass="20210">MESDGRLRSINETDLRTVFDWRNSDRIRGVMLDNKPIHWEQHCKWFDKIKDSIDDVVLVFEFINRPVGLVQFNKLQSAHQTAHWGFYLGETDLPSGTGSLLGKLALQHYFDELGMRKLYAEVLQTNIISNHFHIKLGFTEEGRLRKHVSRDQNYEDLIIYGLFDDEWRDKL</sequence>
<evidence type="ECO:0000313" key="3">
    <source>
        <dbReference type="Proteomes" id="UP001527099"/>
    </source>
</evidence>
<dbReference type="InterPro" id="IPR000182">
    <property type="entry name" value="GNAT_dom"/>
</dbReference>
<dbReference type="PROSITE" id="PS51186">
    <property type="entry name" value="GNAT"/>
    <property type="match status" value="1"/>
</dbReference>
<accession>A0ABT4G854</accession>
<dbReference type="NCBIfam" id="TIGR03585">
    <property type="entry name" value="PseH"/>
    <property type="match status" value="1"/>
</dbReference>
<dbReference type="PANTHER" id="PTHR43415:SF3">
    <property type="entry name" value="GNAT-FAMILY ACETYLTRANSFERASE"/>
    <property type="match status" value="1"/>
</dbReference>
<dbReference type="Pfam" id="PF13302">
    <property type="entry name" value="Acetyltransf_3"/>
    <property type="match status" value="1"/>
</dbReference>